<dbReference type="KEGG" id="meme:HYG87_00855"/>
<dbReference type="Pfam" id="PF18933">
    <property type="entry name" value="PsbP_2"/>
    <property type="match status" value="1"/>
</dbReference>
<dbReference type="AlphaFoldDB" id="A0A8T8K4L7"/>
<name>A0A8T8K4L7_9EURY</name>
<accession>A0A8T8K4L7</accession>
<dbReference type="OrthoDB" id="70560at2157"/>
<gene>
    <name evidence="1" type="ORF">HYG87_00855</name>
</gene>
<proteinExistence type="predicted"/>
<reference evidence="1" key="1">
    <citation type="submission" date="2020-07" db="EMBL/GenBank/DDBJ databases">
        <title>Methanobacterium. sp. MethCan genome.</title>
        <authorList>
            <person name="Postec A."/>
            <person name="Quemeneur M."/>
        </authorList>
    </citation>
    <scope>NUCLEOTIDE SEQUENCE</scope>
    <source>
        <strain evidence="1">MethCAN</strain>
    </source>
</reference>
<evidence type="ECO:0000313" key="2">
    <source>
        <dbReference type="Proteomes" id="UP000681041"/>
    </source>
</evidence>
<keyword evidence="2" id="KW-1185">Reference proteome</keyword>
<dbReference type="PROSITE" id="PS51257">
    <property type="entry name" value="PROKAR_LIPOPROTEIN"/>
    <property type="match status" value="1"/>
</dbReference>
<evidence type="ECO:0008006" key="3">
    <source>
        <dbReference type="Google" id="ProtNLM"/>
    </source>
</evidence>
<dbReference type="RefSeq" id="WP_211533360.1">
    <property type="nucleotide sequence ID" value="NZ_CP058560.1"/>
</dbReference>
<evidence type="ECO:0000313" key="1">
    <source>
        <dbReference type="EMBL" id="QUH22415.1"/>
    </source>
</evidence>
<organism evidence="1 2">
    <name type="scientific">Methanobacterium alkalithermotolerans</name>
    <dbReference type="NCBI Taxonomy" id="2731220"/>
    <lineage>
        <taxon>Archaea</taxon>
        <taxon>Methanobacteriati</taxon>
        <taxon>Methanobacteriota</taxon>
        <taxon>Methanomada group</taxon>
        <taxon>Methanobacteria</taxon>
        <taxon>Methanobacteriales</taxon>
        <taxon>Methanobacteriaceae</taxon>
        <taxon>Methanobacterium</taxon>
    </lineage>
</organism>
<dbReference type="GeneID" id="64819269"/>
<dbReference type="EMBL" id="CP058560">
    <property type="protein sequence ID" value="QUH22415.1"/>
    <property type="molecule type" value="Genomic_DNA"/>
</dbReference>
<dbReference type="Gene3D" id="3.40.1000.10">
    <property type="entry name" value="Mog1/PsbP, alpha/beta/alpha sandwich"/>
    <property type="match status" value="1"/>
</dbReference>
<dbReference type="Proteomes" id="UP000681041">
    <property type="component" value="Chromosome"/>
</dbReference>
<sequence>MKKIQILSMLLIVCSVLVAGCTSEGDDWSSNKTYSGMGVSFDYPGTWTDQSNDPMLVDTFGESGVAFGKDNEIFGFVVVDVGVLSAADKDKLINDLIETYKTELRLTNEKDIMVDGVSAKLLSSPNPTDGIYTNVAFWIKNEDLYITVYTSEKSGIETFERILNTFKTT</sequence>
<protein>
    <recommendedName>
        <fullName evidence="3">PsbP C-terminal domain-containing protein</fullName>
    </recommendedName>
</protein>